<keyword evidence="2" id="KW-1133">Transmembrane helix</keyword>
<dbReference type="EMBL" id="CP071503">
    <property type="protein sequence ID" value="QSX35303.1"/>
    <property type="molecule type" value="Genomic_DNA"/>
</dbReference>
<dbReference type="InterPro" id="IPR052894">
    <property type="entry name" value="AsmA-related"/>
</dbReference>
<dbReference type="PANTHER" id="PTHR30441">
    <property type="entry name" value="DUF748 DOMAIN-CONTAINING PROTEIN"/>
    <property type="match status" value="1"/>
</dbReference>
<name>A0ABX7QXE6_9GAMM</name>
<dbReference type="PANTHER" id="PTHR30441:SF4">
    <property type="entry name" value="PROTEIN ASMA"/>
    <property type="match status" value="1"/>
</dbReference>
<accession>A0ABX7QXE6</accession>
<gene>
    <name evidence="4" type="ORF">JYB87_08975</name>
</gene>
<feature type="transmembrane region" description="Helical" evidence="2">
    <location>
        <begin position="7"/>
        <end position="26"/>
    </location>
</feature>
<dbReference type="Pfam" id="PF05170">
    <property type="entry name" value="AsmA"/>
    <property type="match status" value="2"/>
</dbReference>
<keyword evidence="5" id="KW-1185">Reference proteome</keyword>
<feature type="domain" description="AsmA" evidence="3">
    <location>
        <begin position="220"/>
        <end position="516"/>
    </location>
</feature>
<evidence type="ECO:0000256" key="1">
    <source>
        <dbReference type="SAM" id="MobiDB-lite"/>
    </source>
</evidence>
<evidence type="ECO:0000259" key="3">
    <source>
        <dbReference type="Pfam" id="PF05170"/>
    </source>
</evidence>
<evidence type="ECO:0000256" key="2">
    <source>
        <dbReference type="SAM" id="Phobius"/>
    </source>
</evidence>
<dbReference type="RefSeq" id="WP_207356497.1">
    <property type="nucleotide sequence ID" value="NZ_CP071503.1"/>
</dbReference>
<keyword evidence="2" id="KW-0472">Membrane</keyword>
<evidence type="ECO:0000313" key="4">
    <source>
        <dbReference type="EMBL" id="QSX35303.1"/>
    </source>
</evidence>
<organism evidence="4 5">
    <name type="scientific">Shewanella avicenniae</name>
    <dbReference type="NCBI Taxonomy" id="2814294"/>
    <lineage>
        <taxon>Bacteria</taxon>
        <taxon>Pseudomonadati</taxon>
        <taxon>Pseudomonadota</taxon>
        <taxon>Gammaproteobacteria</taxon>
        <taxon>Alteromonadales</taxon>
        <taxon>Shewanellaceae</taxon>
        <taxon>Shewanella</taxon>
    </lineage>
</organism>
<feature type="domain" description="AsmA" evidence="3">
    <location>
        <begin position="2"/>
        <end position="177"/>
    </location>
</feature>
<sequence length="612" mass="64844">MKVLKWILLGVVAVVVIVVGYLTLLLDPNDFKPQIVAAVEKQTGRQFKIDKDLGWTFFPSIGITAGGISLSNPSTFNEPTFAAVNAIVANVELMPLFSKQVKISELVLDGLHINLITDKQGKTSLDGLTGQSDTKAAAPAEVASATTNDSVSLNDLSIGGVSVTDAKIRVIDQRTGAKSTFTLERFKLGELTLDKFAAMDYRLSAALDGMSVESEGHGQLKIAKDLKLFSLKELSLSTVAKGESLPTGKIENSITLDAEVDTSKSIASTSIKQLKLNDISGSGKLDVNYAATVPAISAKLALGDIDVDKWLPAAETATAEQPQATTTANATPATEPDLTGMKAVNADFELTIAEIKAAGTTSKNWKMVIALKNGVMNMKQLSADLYDGSLNANATVDGRNRVAKYSFDTQIKSINIRALLTDAAEIELLDGTADIGIKGNGTSLIPDNIKKQLNANGQFAINNGAVHGVNVPQMIRAAQAKLKGESTTENEAKKTDFTSLTGSFSVANGVANNPDLLMSSPLIRISGKGDANIIEESLDYKLSTALVNTLKGQGGKEVDDLAGVEIPLAIKGSFSDPKFSLDMDALLKNKVKQEADKAKDKLKDSLFKKLGL</sequence>
<reference evidence="4 5" key="1">
    <citation type="submission" date="2021-03" db="EMBL/GenBank/DDBJ databases">
        <title>Novel species identification of genus Shewanella.</title>
        <authorList>
            <person name="Liu G."/>
            <person name="Zhang Q."/>
        </authorList>
    </citation>
    <scope>NUCLEOTIDE SEQUENCE [LARGE SCALE GENOMIC DNA]</scope>
    <source>
        <strain evidence="4 5">FJAT-51800</strain>
    </source>
</reference>
<keyword evidence="2" id="KW-0812">Transmembrane</keyword>
<feature type="compositionally biased region" description="Low complexity" evidence="1">
    <location>
        <begin position="316"/>
        <end position="336"/>
    </location>
</feature>
<evidence type="ECO:0000313" key="5">
    <source>
        <dbReference type="Proteomes" id="UP000662770"/>
    </source>
</evidence>
<protein>
    <submittedName>
        <fullName evidence="4">AsmA family protein</fullName>
    </submittedName>
</protein>
<feature type="region of interest" description="Disordered" evidence="1">
    <location>
        <begin position="316"/>
        <end position="338"/>
    </location>
</feature>
<proteinExistence type="predicted"/>
<dbReference type="InterPro" id="IPR007844">
    <property type="entry name" value="AsmA"/>
</dbReference>
<dbReference type="Proteomes" id="UP000662770">
    <property type="component" value="Chromosome"/>
</dbReference>